<dbReference type="GO" id="GO:0036088">
    <property type="term" value="P:D-serine catabolic process"/>
    <property type="evidence" value="ECO:0007669"/>
    <property type="project" value="TreeGrafter"/>
</dbReference>
<evidence type="ECO:0000259" key="1">
    <source>
        <dbReference type="Pfam" id="PF01168"/>
    </source>
</evidence>
<protein>
    <submittedName>
        <fullName evidence="2">Alanine racemase</fullName>
    </submittedName>
</protein>
<gene>
    <name evidence="2" type="ORF">FSC10_12385</name>
</gene>
<feature type="domain" description="Alanine racemase N-terminal" evidence="1">
    <location>
        <begin position="27"/>
        <end position="258"/>
    </location>
</feature>
<dbReference type="PANTHER" id="PTHR28004:SF2">
    <property type="entry name" value="D-SERINE DEHYDRATASE"/>
    <property type="match status" value="1"/>
</dbReference>
<dbReference type="InterPro" id="IPR051466">
    <property type="entry name" value="D-amino_acid_metab_enzyme"/>
</dbReference>
<sequence length="385" mass="44220">MLYLDYFQELQKTLHEQGNGQPQLILDLSKLEQNVDWLQHKMPIHLKPRLVVKSLANSMLLKRIAKAFNTQSFMVFHLPHAVHILQAYTQADILMGKPVPLQCLKSFTEDQAEHLPKVQWLIDSAERLKNYLAYAKERNLQLRINLEIDIGLHRGGLSDLEQFMHCLAIIKSHSEYLSLSGLMGYDAHVSKLPSALFSPIQSYQKSQQCYMNFINVMCQMLPELDLSALCLNGAGSGTLHHHFIQTVCNDVSFGSMLLKPTDFDLEGLEPMQPALWIAAPVLKVLDQIQLPGLERLKRFQPRQRAVCIYGGYWRGKCIYPPGTKPHLLYGRSSNQELLQIPSSCRIQVDDYVFFRPAQSESILPQFASLYAYEQGQYQKWENFRE</sequence>
<dbReference type="GO" id="GO:0008721">
    <property type="term" value="F:D-serine ammonia-lyase activity"/>
    <property type="evidence" value="ECO:0007669"/>
    <property type="project" value="TreeGrafter"/>
</dbReference>
<dbReference type="Proteomes" id="UP000503505">
    <property type="component" value="Chromosome"/>
</dbReference>
<dbReference type="PANTHER" id="PTHR28004">
    <property type="entry name" value="ZGC:162816-RELATED"/>
    <property type="match status" value="1"/>
</dbReference>
<dbReference type="InterPro" id="IPR029066">
    <property type="entry name" value="PLP-binding_barrel"/>
</dbReference>
<name>A0AAE6WW36_9GAMM</name>
<organism evidence="2 3">
    <name type="scientific">Acinetobacter schindleri</name>
    <dbReference type="NCBI Taxonomy" id="108981"/>
    <lineage>
        <taxon>Bacteria</taxon>
        <taxon>Pseudomonadati</taxon>
        <taxon>Pseudomonadota</taxon>
        <taxon>Gammaproteobacteria</taxon>
        <taxon>Moraxellales</taxon>
        <taxon>Moraxellaceae</taxon>
        <taxon>Acinetobacter</taxon>
    </lineage>
</organism>
<dbReference type="Gene3D" id="3.20.20.10">
    <property type="entry name" value="Alanine racemase"/>
    <property type="match status" value="1"/>
</dbReference>
<dbReference type="SUPFAM" id="SSF51419">
    <property type="entry name" value="PLP-binding barrel"/>
    <property type="match status" value="1"/>
</dbReference>
<dbReference type="EMBL" id="CP044463">
    <property type="protein sequence ID" value="QIC68100.1"/>
    <property type="molecule type" value="Genomic_DNA"/>
</dbReference>
<dbReference type="Pfam" id="PF01168">
    <property type="entry name" value="Ala_racemase_N"/>
    <property type="match status" value="1"/>
</dbReference>
<evidence type="ECO:0000313" key="3">
    <source>
        <dbReference type="Proteomes" id="UP000503505"/>
    </source>
</evidence>
<accession>A0AAE6WW36</accession>
<dbReference type="InterPro" id="IPR001608">
    <property type="entry name" value="Ala_racemase_N"/>
</dbReference>
<reference evidence="2 3" key="1">
    <citation type="submission" date="2019-09" db="EMBL/GenBank/DDBJ databases">
        <title>Non-baumannii Acinetobacter spp. carrying blaNDM-1 isolated in China.</title>
        <authorList>
            <person name="Cui C."/>
            <person name="Chen C."/>
            <person name="Sun J."/>
            <person name="Liu Y."/>
        </authorList>
    </citation>
    <scope>NUCLEOTIDE SEQUENCE [LARGE SCALE GENOMIC DNA]</scope>
    <source>
        <strain evidence="2 3">HZE23-1</strain>
    </source>
</reference>
<evidence type="ECO:0000313" key="2">
    <source>
        <dbReference type="EMBL" id="QIC68100.1"/>
    </source>
</evidence>
<proteinExistence type="predicted"/>
<dbReference type="RefSeq" id="WP_163172074.1">
    <property type="nucleotide sequence ID" value="NZ_CP044463.1"/>
</dbReference>
<dbReference type="AlphaFoldDB" id="A0AAE6WW36"/>